<evidence type="ECO:0000313" key="3">
    <source>
        <dbReference type="EMBL" id="KAF2244849.1"/>
    </source>
</evidence>
<feature type="compositionally biased region" description="Polar residues" evidence="1">
    <location>
        <begin position="36"/>
        <end position="47"/>
    </location>
</feature>
<evidence type="ECO:0000256" key="1">
    <source>
        <dbReference type="SAM" id="MobiDB-lite"/>
    </source>
</evidence>
<dbReference type="RefSeq" id="XP_033679853.1">
    <property type="nucleotide sequence ID" value="XM_033836435.1"/>
</dbReference>
<gene>
    <name evidence="3" type="ORF">BU26DRAFT_88226</name>
</gene>
<evidence type="ECO:0000313" key="4">
    <source>
        <dbReference type="Proteomes" id="UP000800094"/>
    </source>
</evidence>
<feature type="region of interest" description="Disordered" evidence="1">
    <location>
        <begin position="113"/>
        <end position="140"/>
    </location>
</feature>
<reference evidence="3" key="1">
    <citation type="journal article" date="2020" name="Stud. Mycol.">
        <title>101 Dothideomycetes genomes: a test case for predicting lifestyles and emergence of pathogens.</title>
        <authorList>
            <person name="Haridas S."/>
            <person name="Albert R."/>
            <person name="Binder M."/>
            <person name="Bloem J."/>
            <person name="Labutti K."/>
            <person name="Salamov A."/>
            <person name="Andreopoulos B."/>
            <person name="Baker S."/>
            <person name="Barry K."/>
            <person name="Bills G."/>
            <person name="Bluhm B."/>
            <person name="Cannon C."/>
            <person name="Castanera R."/>
            <person name="Culley D."/>
            <person name="Daum C."/>
            <person name="Ezra D."/>
            <person name="Gonzalez J."/>
            <person name="Henrissat B."/>
            <person name="Kuo A."/>
            <person name="Liang C."/>
            <person name="Lipzen A."/>
            <person name="Lutzoni F."/>
            <person name="Magnuson J."/>
            <person name="Mondo S."/>
            <person name="Nolan M."/>
            <person name="Ohm R."/>
            <person name="Pangilinan J."/>
            <person name="Park H.-J."/>
            <person name="Ramirez L."/>
            <person name="Alfaro M."/>
            <person name="Sun H."/>
            <person name="Tritt A."/>
            <person name="Yoshinaga Y."/>
            <person name="Zwiers L.-H."/>
            <person name="Turgeon B."/>
            <person name="Goodwin S."/>
            <person name="Spatafora J."/>
            <person name="Crous P."/>
            <person name="Grigoriev I."/>
        </authorList>
    </citation>
    <scope>NUCLEOTIDE SEQUENCE</scope>
    <source>
        <strain evidence="3">CBS 122368</strain>
    </source>
</reference>
<feature type="transmembrane region" description="Helical" evidence="2">
    <location>
        <begin position="143"/>
        <end position="165"/>
    </location>
</feature>
<feature type="region of interest" description="Disordered" evidence="1">
    <location>
        <begin position="1"/>
        <end position="47"/>
    </location>
</feature>
<evidence type="ECO:0008006" key="5">
    <source>
        <dbReference type="Google" id="ProtNLM"/>
    </source>
</evidence>
<dbReference type="GeneID" id="54589765"/>
<dbReference type="AlphaFoldDB" id="A0A6A6I3U0"/>
<organism evidence="3 4">
    <name type="scientific">Trematosphaeria pertusa</name>
    <dbReference type="NCBI Taxonomy" id="390896"/>
    <lineage>
        <taxon>Eukaryota</taxon>
        <taxon>Fungi</taxon>
        <taxon>Dikarya</taxon>
        <taxon>Ascomycota</taxon>
        <taxon>Pezizomycotina</taxon>
        <taxon>Dothideomycetes</taxon>
        <taxon>Pleosporomycetidae</taxon>
        <taxon>Pleosporales</taxon>
        <taxon>Massarineae</taxon>
        <taxon>Trematosphaeriaceae</taxon>
        <taxon>Trematosphaeria</taxon>
    </lineage>
</organism>
<proteinExistence type="predicted"/>
<name>A0A6A6I3U0_9PLEO</name>
<dbReference type="Proteomes" id="UP000800094">
    <property type="component" value="Unassembled WGS sequence"/>
</dbReference>
<dbReference type="CDD" id="cd12087">
    <property type="entry name" value="TM_EGFR-like"/>
    <property type="match status" value="1"/>
</dbReference>
<keyword evidence="2" id="KW-0472">Membrane</keyword>
<keyword evidence="4" id="KW-1185">Reference proteome</keyword>
<dbReference type="EMBL" id="ML987202">
    <property type="protein sequence ID" value="KAF2244849.1"/>
    <property type="molecule type" value="Genomic_DNA"/>
</dbReference>
<sequence>MVIRTVSFHRQSRRATAAESSGTPIASVKPREGGPLQQTQDPSDSGSVIVTEIDSTTATVIVDPGETTNGGGSPIWVTTTSPALTVPSFTSSPSFPTPQSSNTYASALPSSFLTSASPSPASERASATPTVPPKHSNPSKKTLTGLAVGLSIVLVLVAFLCAFLYRIRKQKKRKAREIAFLSDQLHREDGIAHRIAELTADTEVCELEGSPVSKEK</sequence>
<keyword evidence="2" id="KW-1133">Transmembrane helix</keyword>
<feature type="compositionally biased region" description="Low complexity" evidence="1">
    <location>
        <begin position="114"/>
        <end position="129"/>
    </location>
</feature>
<protein>
    <recommendedName>
        <fullName evidence="5">Mid2 domain-containing protein</fullName>
    </recommendedName>
</protein>
<keyword evidence="2" id="KW-0812">Transmembrane</keyword>
<evidence type="ECO:0000256" key="2">
    <source>
        <dbReference type="SAM" id="Phobius"/>
    </source>
</evidence>
<accession>A0A6A6I3U0</accession>